<keyword evidence="1" id="KW-1133">Transmembrane helix</keyword>
<accession>A0ABY8CXI4</accession>
<proteinExistence type="predicted"/>
<keyword evidence="1" id="KW-0812">Transmembrane</keyword>
<dbReference type="RefSeq" id="WP_280734155.1">
    <property type="nucleotide sequence ID" value="NZ_CP120368.1"/>
</dbReference>
<gene>
    <name evidence="2" type="ORF">PYH38_005714</name>
</gene>
<sequence length="145" mass="15629">MGTIGALLSAWFAADISVAASRFKRNFVLWSIIALFLGTAYVFALIAVSIFLSNRYSPLLAAFSIAAALFLTALILMAVMAVLRAHDRRLANERRSRAIAQANVALLAANSILRKRPLLAVVTTAALGGLLGFGSKGGRRKRQRR</sequence>
<keyword evidence="3" id="KW-1185">Reference proteome</keyword>
<feature type="transmembrane region" description="Helical" evidence="1">
    <location>
        <begin position="59"/>
        <end position="83"/>
    </location>
</feature>
<name>A0ABY8CXI4_9HYPH</name>
<evidence type="ECO:0000313" key="3">
    <source>
        <dbReference type="Proteomes" id="UP001235547"/>
    </source>
</evidence>
<evidence type="ECO:0000256" key="1">
    <source>
        <dbReference type="SAM" id="Phobius"/>
    </source>
</evidence>
<keyword evidence="1" id="KW-0472">Membrane</keyword>
<feature type="transmembrane region" description="Helical" evidence="1">
    <location>
        <begin position="117"/>
        <end position="135"/>
    </location>
</feature>
<evidence type="ECO:0008006" key="4">
    <source>
        <dbReference type="Google" id="ProtNLM"/>
    </source>
</evidence>
<feature type="transmembrane region" description="Helical" evidence="1">
    <location>
        <begin position="29"/>
        <end position="52"/>
    </location>
</feature>
<reference evidence="2 3" key="1">
    <citation type="submission" date="2023-03" db="EMBL/GenBank/DDBJ databases">
        <authorList>
            <person name="Kaur S."/>
            <person name="Espinosa-Saiz D."/>
            <person name="Velazquez E."/>
            <person name="Menendez E."/>
            <person name="diCenzo G.C."/>
        </authorList>
    </citation>
    <scope>NUCLEOTIDE SEQUENCE [LARGE SCALE GENOMIC DNA]</scope>
    <source>
        <strain evidence="2 3">LMG 27395</strain>
    </source>
</reference>
<dbReference type="EMBL" id="CP120371">
    <property type="protein sequence ID" value="WEX83340.1"/>
    <property type="molecule type" value="Genomic_DNA"/>
</dbReference>
<dbReference type="Proteomes" id="UP001235547">
    <property type="component" value="Chromosome 1"/>
</dbReference>
<organism evidence="2 3">
    <name type="scientific">Sinorhizobium numidicum</name>
    <dbReference type="NCBI Taxonomy" id="680248"/>
    <lineage>
        <taxon>Bacteria</taxon>
        <taxon>Pseudomonadati</taxon>
        <taxon>Pseudomonadota</taxon>
        <taxon>Alphaproteobacteria</taxon>
        <taxon>Hyphomicrobiales</taxon>
        <taxon>Rhizobiaceae</taxon>
        <taxon>Sinorhizobium/Ensifer group</taxon>
        <taxon>Sinorhizobium</taxon>
    </lineage>
</organism>
<evidence type="ECO:0000313" key="2">
    <source>
        <dbReference type="EMBL" id="WEX83340.1"/>
    </source>
</evidence>
<protein>
    <recommendedName>
        <fullName evidence="4">Phage holin family protein</fullName>
    </recommendedName>
</protein>